<keyword evidence="2" id="KW-1185">Reference proteome</keyword>
<evidence type="ECO:0000313" key="2">
    <source>
        <dbReference type="Proteomes" id="UP000308489"/>
    </source>
</evidence>
<dbReference type="AlphaFoldDB" id="A0A4U9R665"/>
<evidence type="ECO:0000313" key="1">
    <source>
        <dbReference type="EMBL" id="VTQ86865.1"/>
    </source>
</evidence>
<dbReference type="EMBL" id="LR590481">
    <property type="protein sequence ID" value="VTQ86865.1"/>
    <property type="molecule type" value="Genomic_DNA"/>
</dbReference>
<gene>
    <name evidence="1" type="ORF">NCTC503_00994</name>
</gene>
<proteinExistence type="predicted"/>
<dbReference type="Proteomes" id="UP000308489">
    <property type="component" value="Chromosome 1"/>
</dbReference>
<evidence type="ECO:0008006" key="3">
    <source>
        <dbReference type="Google" id="ProtNLM"/>
    </source>
</evidence>
<protein>
    <recommendedName>
        <fullName evidence="3">DUF5659 domain-containing protein</fullName>
    </recommendedName>
</protein>
<organism evidence="1 2">
    <name type="scientific">Hathewaya histolytica</name>
    <name type="common">Clostridium histolyticum</name>
    <dbReference type="NCBI Taxonomy" id="1498"/>
    <lineage>
        <taxon>Bacteria</taxon>
        <taxon>Bacillati</taxon>
        <taxon>Bacillota</taxon>
        <taxon>Clostridia</taxon>
        <taxon>Eubacteriales</taxon>
        <taxon>Clostridiaceae</taxon>
        <taxon>Hathewaya</taxon>
    </lineage>
</organism>
<dbReference type="KEGG" id="hhw:NCTC503_00994"/>
<sequence length="55" mass="6484">MKIKKIFKREIALGLIGKGHKLIYTEPNREVKTFSVFCFIETEELLNDLTEITRK</sequence>
<accession>A0A4U9R665</accession>
<name>A0A4U9R665_HATHI</name>
<dbReference type="RefSeq" id="WP_171011976.1">
    <property type="nucleotide sequence ID" value="NZ_CBCRUQ010000004.1"/>
</dbReference>
<reference evidence="1 2" key="1">
    <citation type="submission" date="2019-05" db="EMBL/GenBank/DDBJ databases">
        <authorList>
            <consortium name="Pathogen Informatics"/>
        </authorList>
    </citation>
    <scope>NUCLEOTIDE SEQUENCE [LARGE SCALE GENOMIC DNA]</scope>
    <source>
        <strain evidence="1 2">NCTC503</strain>
    </source>
</reference>